<dbReference type="PANTHER" id="PTHR30482">
    <property type="entry name" value="HIGH-AFFINITY BRANCHED-CHAIN AMINO ACID TRANSPORT SYSTEM PERMEASE"/>
    <property type="match status" value="1"/>
</dbReference>
<dbReference type="OrthoDB" id="7917346at2"/>
<dbReference type="CDD" id="cd06581">
    <property type="entry name" value="TM_PBP1_LivM_like"/>
    <property type="match status" value="1"/>
</dbReference>
<comment type="subcellular location">
    <subcellularLocation>
        <location evidence="1">Cell membrane</location>
        <topology evidence="1">Multi-pass membrane protein</topology>
    </subcellularLocation>
</comment>
<feature type="transmembrane region" description="Helical" evidence="6">
    <location>
        <begin position="259"/>
        <end position="281"/>
    </location>
</feature>
<keyword evidence="3 6" id="KW-0812">Transmembrane</keyword>
<keyword evidence="5 6" id="KW-0472">Membrane</keyword>
<feature type="transmembrane region" description="Helical" evidence="6">
    <location>
        <begin position="221"/>
        <end position="239"/>
    </location>
</feature>
<feature type="transmembrane region" description="Helical" evidence="6">
    <location>
        <begin position="20"/>
        <end position="37"/>
    </location>
</feature>
<feature type="transmembrane region" description="Helical" evidence="6">
    <location>
        <begin position="43"/>
        <end position="65"/>
    </location>
</feature>
<dbReference type="KEGG" id="mamo:A6B35_30215"/>
<evidence type="ECO:0000256" key="4">
    <source>
        <dbReference type="ARBA" id="ARBA00022989"/>
    </source>
</evidence>
<keyword evidence="2" id="KW-1003">Cell membrane</keyword>
<evidence type="ECO:0000256" key="6">
    <source>
        <dbReference type="SAM" id="Phobius"/>
    </source>
</evidence>
<dbReference type="Proteomes" id="UP000002949">
    <property type="component" value="Unassembled WGS sequence"/>
</dbReference>
<name>G6YFZ4_9HYPH</name>
<dbReference type="PATRIC" id="fig|1082933.3.peg.4755"/>
<feature type="transmembrane region" description="Helical" evidence="6">
    <location>
        <begin position="95"/>
        <end position="114"/>
    </location>
</feature>
<dbReference type="EMBL" id="AGSN01000170">
    <property type="protein sequence ID" value="EHH09348.1"/>
    <property type="molecule type" value="Genomic_DNA"/>
</dbReference>
<feature type="transmembrane region" description="Helical" evidence="6">
    <location>
        <begin position="121"/>
        <end position="138"/>
    </location>
</feature>
<evidence type="ECO:0000256" key="2">
    <source>
        <dbReference type="ARBA" id="ARBA00022475"/>
    </source>
</evidence>
<evidence type="ECO:0000256" key="3">
    <source>
        <dbReference type="ARBA" id="ARBA00022692"/>
    </source>
</evidence>
<dbReference type="PANTHER" id="PTHR30482:SF17">
    <property type="entry name" value="ABC TRANSPORTER ATP-BINDING PROTEIN"/>
    <property type="match status" value="1"/>
</dbReference>
<dbReference type="GO" id="GO:0015658">
    <property type="term" value="F:branched-chain amino acid transmembrane transporter activity"/>
    <property type="evidence" value="ECO:0007669"/>
    <property type="project" value="InterPro"/>
</dbReference>
<evidence type="ECO:0000313" key="7">
    <source>
        <dbReference type="EMBL" id="EHH09348.1"/>
    </source>
</evidence>
<feature type="transmembrane region" description="Helical" evidence="6">
    <location>
        <begin position="293"/>
        <end position="310"/>
    </location>
</feature>
<dbReference type="InterPro" id="IPR001851">
    <property type="entry name" value="ABC_transp_permease"/>
</dbReference>
<dbReference type="AlphaFoldDB" id="G6YFZ4"/>
<sequence>MIRISTIDIVRTSLGGTGKLLPVAILITCAFAAFWLFPYDLGFLTQMLIMMVFVVSFDLILGYAGVATLGHAAMYGCGAYAAGLFAIHASPDPLLGLAVGAVIGALIAFFSGLLLMRAHGLSLLMLSIAITMVLQEIASKARDVTGGADGLTGISMTPILGVFEFDFIGKTAFWYAFSVLFIILVVLRVLVASPFGLALRGIKDSPSRMRAIGTPVYWRKVTAYVIGGTIAGIAGALSAQITSLVSVEAFNFALSADVMVMLILGGAGRLYGALIGTLVFMTVRHVAASIDPFNWLFVIGFMLLAVVFFLPDGLISLPRRVAGMIGARK</sequence>
<dbReference type="eggNOG" id="COG4177">
    <property type="taxonomic scope" value="Bacteria"/>
</dbReference>
<dbReference type="GO" id="GO:0005886">
    <property type="term" value="C:plasma membrane"/>
    <property type="evidence" value="ECO:0007669"/>
    <property type="project" value="UniProtKB-SubCell"/>
</dbReference>
<feature type="transmembrane region" description="Helical" evidence="6">
    <location>
        <begin position="72"/>
        <end position="89"/>
    </location>
</feature>
<protein>
    <submittedName>
        <fullName evidence="7">Inner-membrane translocator</fullName>
    </submittedName>
</protein>
<evidence type="ECO:0000256" key="5">
    <source>
        <dbReference type="ARBA" id="ARBA00023136"/>
    </source>
</evidence>
<proteinExistence type="predicted"/>
<gene>
    <name evidence="7" type="ORF">MEA186_24502</name>
</gene>
<evidence type="ECO:0000313" key="8">
    <source>
        <dbReference type="Proteomes" id="UP000002949"/>
    </source>
</evidence>
<evidence type="ECO:0000256" key="1">
    <source>
        <dbReference type="ARBA" id="ARBA00004651"/>
    </source>
</evidence>
<dbReference type="Pfam" id="PF02653">
    <property type="entry name" value="BPD_transp_2"/>
    <property type="match status" value="1"/>
</dbReference>
<dbReference type="InterPro" id="IPR043428">
    <property type="entry name" value="LivM-like"/>
</dbReference>
<feature type="transmembrane region" description="Helical" evidence="6">
    <location>
        <begin position="172"/>
        <end position="200"/>
    </location>
</feature>
<keyword evidence="4 6" id="KW-1133">Transmembrane helix</keyword>
<dbReference type="RefSeq" id="WP_006204623.1">
    <property type="nucleotide sequence ID" value="NZ_AGSN01000170.1"/>
</dbReference>
<reference evidence="7 8" key="1">
    <citation type="journal article" date="2012" name="J. Bacteriol.">
        <title>Draft Genome Sequence of Plant Growth-Promoting Rhizobium Mesorhizobium amorphae, Isolated from Zinc-Lead Mine Tailings.</title>
        <authorList>
            <person name="Hao X."/>
            <person name="Lin Y."/>
            <person name="Johnstone L."/>
            <person name="Baltrus D.A."/>
            <person name="Miller S.J."/>
            <person name="Wei G."/>
            <person name="Rensing C."/>
        </authorList>
    </citation>
    <scope>NUCLEOTIDE SEQUENCE [LARGE SCALE GENOMIC DNA]</scope>
    <source>
        <strain evidence="7 8">CCNWGS0123</strain>
    </source>
</reference>
<organism evidence="7 8">
    <name type="scientific">Mesorhizobium amorphae CCNWGS0123</name>
    <dbReference type="NCBI Taxonomy" id="1082933"/>
    <lineage>
        <taxon>Bacteria</taxon>
        <taxon>Pseudomonadati</taxon>
        <taxon>Pseudomonadota</taxon>
        <taxon>Alphaproteobacteria</taxon>
        <taxon>Hyphomicrobiales</taxon>
        <taxon>Phyllobacteriaceae</taxon>
        <taxon>Mesorhizobium</taxon>
    </lineage>
</organism>
<accession>G6YFZ4</accession>
<keyword evidence="8" id="KW-1185">Reference proteome</keyword>